<dbReference type="SUPFAM" id="SSF53383">
    <property type="entry name" value="PLP-dependent transferases"/>
    <property type="match status" value="1"/>
</dbReference>
<dbReference type="PANTHER" id="PTHR45677:SF8">
    <property type="entry name" value="CYSTEINE SULFINIC ACID DECARBOXYLASE"/>
    <property type="match status" value="1"/>
</dbReference>
<dbReference type="InterPro" id="IPR010977">
    <property type="entry name" value="Aromatic_deC"/>
</dbReference>
<keyword evidence="4 6" id="KW-0663">Pyridoxal phosphate</keyword>
<protein>
    <submittedName>
        <fullName evidence="8">Pyridoxal-dependent decarboxylase</fullName>
    </submittedName>
</protein>
<dbReference type="Gene3D" id="3.90.1150.170">
    <property type="match status" value="1"/>
</dbReference>
<dbReference type="GO" id="GO:0005737">
    <property type="term" value="C:cytoplasm"/>
    <property type="evidence" value="ECO:0007669"/>
    <property type="project" value="TreeGrafter"/>
</dbReference>
<dbReference type="AlphaFoldDB" id="A0A2D0N3I9"/>
<evidence type="ECO:0000256" key="5">
    <source>
        <dbReference type="ARBA" id="ARBA00023239"/>
    </source>
</evidence>
<evidence type="ECO:0000256" key="6">
    <source>
        <dbReference type="PIRSR" id="PIRSR602129-50"/>
    </source>
</evidence>
<dbReference type="GO" id="GO:0030170">
    <property type="term" value="F:pyridoxal phosphate binding"/>
    <property type="evidence" value="ECO:0007669"/>
    <property type="project" value="InterPro"/>
</dbReference>
<evidence type="ECO:0000256" key="4">
    <source>
        <dbReference type="ARBA" id="ARBA00022898"/>
    </source>
</evidence>
<comment type="similarity">
    <text evidence="2 7">Belongs to the group II decarboxylase family.</text>
</comment>
<accession>A0A2D0N3I9</accession>
<reference evidence="8 9" key="1">
    <citation type="submission" date="2017-10" db="EMBL/GenBank/DDBJ databases">
        <title>The draft genome sequence of Lewinella nigricans NBRC 102662.</title>
        <authorList>
            <person name="Wang K."/>
        </authorList>
    </citation>
    <scope>NUCLEOTIDE SEQUENCE [LARGE SCALE GENOMIC DNA]</scope>
    <source>
        <strain evidence="8 9">NBRC 102662</strain>
    </source>
</reference>
<evidence type="ECO:0000256" key="2">
    <source>
        <dbReference type="ARBA" id="ARBA00009533"/>
    </source>
</evidence>
<dbReference type="GO" id="GO:0019752">
    <property type="term" value="P:carboxylic acid metabolic process"/>
    <property type="evidence" value="ECO:0007669"/>
    <property type="project" value="InterPro"/>
</dbReference>
<organism evidence="8 9">
    <name type="scientific">Flavilitoribacter nigricans (strain ATCC 23147 / DSM 23189 / NBRC 102662 / NCIMB 1420 / SS-2)</name>
    <name type="common">Lewinella nigricans</name>
    <dbReference type="NCBI Taxonomy" id="1122177"/>
    <lineage>
        <taxon>Bacteria</taxon>
        <taxon>Pseudomonadati</taxon>
        <taxon>Bacteroidota</taxon>
        <taxon>Saprospiria</taxon>
        <taxon>Saprospirales</taxon>
        <taxon>Lewinellaceae</taxon>
        <taxon>Flavilitoribacter</taxon>
    </lineage>
</organism>
<dbReference type="Gene3D" id="3.40.640.10">
    <property type="entry name" value="Type I PLP-dependent aspartate aminotransferase-like (Major domain)"/>
    <property type="match status" value="1"/>
</dbReference>
<evidence type="ECO:0000256" key="7">
    <source>
        <dbReference type="RuleBase" id="RU000382"/>
    </source>
</evidence>
<evidence type="ECO:0000313" key="9">
    <source>
        <dbReference type="Proteomes" id="UP000223913"/>
    </source>
</evidence>
<dbReference type="Proteomes" id="UP000223913">
    <property type="component" value="Unassembled WGS sequence"/>
</dbReference>
<evidence type="ECO:0000256" key="3">
    <source>
        <dbReference type="ARBA" id="ARBA00022793"/>
    </source>
</evidence>
<comment type="caution">
    <text evidence="8">The sequence shown here is derived from an EMBL/GenBank/DDBJ whole genome shotgun (WGS) entry which is preliminary data.</text>
</comment>
<dbReference type="InterPro" id="IPR002129">
    <property type="entry name" value="PyrdxlP-dep_de-COase"/>
</dbReference>
<feature type="modified residue" description="N6-(pyridoxal phosphate)lysine" evidence="6">
    <location>
        <position position="301"/>
    </location>
</feature>
<dbReference type="Pfam" id="PF00282">
    <property type="entry name" value="Pyridoxal_deC"/>
    <property type="match status" value="1"/>
</dbReference>
<gene>
    <name evidence="8" type="ORF">CRP01_29585</name>
</gene>
<proteinExistence type="inferred from homology"/>
<keyword evidence="9" id="KW-1185">Reference proteome</keyword>
<dbReference type="InterPro" id="IPR015421">
    <property type="entry name" value="PyrdxlP-dep_Trfase_major"/>
</dbReference>
<comment type="cofactor">
    <cofactor evidence="1 6 7">
        <name>pyridoxal 5'-phosphate</name>
        <dbReference type="ChEBI" id="CHEBI:597326"/>
    </cofactor>
</comment>
<dbReference type="GO" id="GO:0006520">
    <property type="term" value="P:amino acid metabolic process"/>
    <property type="evidence" value="ECO:0007669"/>
    <property type="project" value="InterPro"/>
</dbReference>
<keyword evidence="5 7" id="KW-0456">Lyase</keyword>
<evidence type="ECO:0000256" key="1">
    <source>
        <dbReference type="ARBA" id="ARBA00001933"/>
    </source>
</evidence>
<dbReference type="RefSeq" id="WP_099153675.1">
    <property type="nucleotide sequence ID" value="NZ_PDUD01000035.1"/>
</dbReference>
<dbReference type="GO" id="GO:0016831">
    <property type="term" value="F:carboxy-lyase activity"/>
    <property type="evidence" value="ECO:0007669"/>
    <property type="project" value="UniProtKB-KW"/>
</dbReference>
<evidence type="ECO:0000313" key="8">
    <source>
        <dbReference type="EMBL" id="PHN02960.1"/>
    </source>
</evidence>
<dbReference type="PRINTS" id="PR00800">
    <property type="entry name" value="YHDCRBOXLASE"/>
</dbReference>
<keyword evidence="3" id="KW-0210">Decarboxylase</keyword>
<name>A0A2D0N3I9_FLAN2</name>
<dbReference type="PANTHER" id="PTHR45677">
    <property type="entry name" value="GLUTAMATE DECARBOXYLASE-RELATED"/>
    <property type="match status" value="1"/>
</dbReference>
<dbReference type="InterPro" id="IPR015424">
    <property type="entry name" value="PyrdxlP-dep_Trfase"/>
</dbReference>
<dbReference type="OrthoDB" id="9803665at2"/>
<sequence length="479" mass="53133">MTELLNQAYAADTFRRQGHALIDQLADYLEAVRRPDYPAGAIDFHFPEDSLQQWTEDLRTAPNPDVADLFTRAMDQSVRLLHPQYVGHQISPPVPVSVLAGLLGDFLNNGMGVYEMGMAGSTTERLVALTVARQLGFPEEADGFITSGGTLANLTALLSARGRKASSNIWKSGSKGQLALMVSEEAHYCVDRAVRIMGWGDAGIIKVPVDDRYCMRTDLLEAYYQEATAAGIEVIAVVGSACTTATGSFDDLAGIGDFCRRHDLWFHVDGAHGAALAFSGKYAPVVRGIDKADSVAMDFHKMLLTPSITTALVFRNGADSYRTFSQEAQYLFNREEPEWFNMAKRTFECTKLMIGFKAYSIIRTYGTKLFDEYVTLVCDLGHTLADQVRKRNELTLAMEPFCNIICFRYAPAGVSEEQLNEINERIRQRMLEDGDFYLVQTRLKGKLYLRCTLTNPFTKAGDLEKLLDTVIAVGNGVQV</sequence>
<dbReference type="EMBL" id="PDUD01000035">
    <property type="protein sequence ID" value="PHN02960.1"/>
    <property type="molecule type" value="Genomic_DNA"/>
</dbReference>